<feature type="region of interest" description="Disordered" evidence="1">
    <location>
        <begin position="33"/>
        <end position="53"/>
    </location>
</feature>
<sequence length="163" mass="18061">MLHVFASLQFYTATATTGHGMDGTRHESRRAPLYEGMTSAATVPLGTDEQRDDEIMRQRQYRQHRRRNKHPRGVKSMGHCPGSMLCTLTDAASPDSGLFKDRTVTSPPTTDTTDTTIRPTLRILSYYDTAAQTASGTPFNGSWPVWVWGNYGRSAAYGLPAFS</sequence>
<organism evidence="2 3">
    <name type="scientific">Pseudovirgaria hyperparasitica</name>
    <dbReference type="NCBI Taxonomy" id="470096"/>
    <lineage>
        <taxon>Eukaryota</taxon>
        <taxon>Fungi</taxon>
        <taxon>Dikarya</taxon>
        <taxon>Ascomycota</taxon>
        <taxon>Pezizomycotina</taxon>
        <taxon>Dothideomycetes</taxon>
        <taxon>Dothideomycetes incertae sedis</taxon>
        <taxon>Acrospermales</taxon>
        <taxon>Acrospermaceae</taxon>
        <taxon>Pseudovirgaria</taxon>
    </lineage>
</organism>
<keyword evidence="3" id="KW-1185">Reference proteome</keyword>
<dbReference type="Proteomes" id="UP000799437">
    <property type="component" value="Unassembled WGS sequence"/>
</dbReference>
<protein>
    <submittedName>
        <fullName evidence="2">Uncharacterized protein</fullName>
    </submittedName>
</protein>
<dbReference type="GeneID" id="54486674"/>
<evidence type="ECO:0000256" key="1">
    <source>
        <dbReference type="SAM" id="MobiDB-lite"/>
    </source>
</evidence>
<dbReference type="EMBL" id="ML996575">
    <property type="protein sequence ID" value="KAF2756661.1"/>
    <property type="molecule type" value="Genomic_DNA"/>
</dbReference>
<dbReference type="AlphaFoldDB" id="A0A6A6W6G4"/>
<evidence type="ECO:0000313" key="2">
    <source>
        <dbReference type="EMBL" id="KAF2756661.1"/>
    </source>
</evidence>
<proteinExistence type="predicted"/>
<dbReference type="RefSeq" id="XP_033599112.1">
    <property type="nucleotide sequence ID" value="XM_033745620.1"/>
</dbReference>
<accession>A0A6A6W6G4</accession>
<gene>
    <name evidence="2" type="ORF">EJ05DRAFT_487527</name>
</gene>
<reference evidence="2" key="1">
    <citation type="journal article" date="2020" name="Stud. Mycol.">
        <title>101 Dothideomycetes genomes: a test case for predicting lifestyles and emergence of pathogens.</title>
        <authorList>
            <person name="Haridas S."/>
            <person name="Albert R."/>
            <person name="Binder M."/>
            <person name="Bloem J."/>
            <person name="Labutti K."/>
            <person name="Salamov A."/>
            <person name="Andreopoulos B."/>
            <person name="Baker S."/>
            <person name="Barry K."/>
            <person name="Bills G."/>
            <person name="Bluhm B."/>
            <person name="Cannon C."/>
            <person name="Castanera R."/>
            <person name="Culley D."/>
            <person name="Daum C."/>
            <person name="Ezra D."/>
            <person name="Gonzalez J."/>
            <person name="Henrissat B."/>
            <person name="Kuo A."/>
            <person name="Liang C."/>
            <person name="Lipzen A."/>
            <person name="Lutzoni F."/>
            <person name="Magnuson J."/>
            <person name="Mondo S."/>
            <person name="Nolan M."/>
            <person name="Ohm R."/>
            <person name="Pangilinan J."/>
            <person name="Park H.-J."/>
            <person name="Ramirez L."/>
            <person name="Alfaro M."/>
            <person name="Sun H."/>
            <person name="Tritt A."/>
            <person name="Yoshinaga Y."/>
            <person name="Zwiers L.-H."/>
            <person name="Turgeon B."/>
            <person name="Goodwin S."/>
            <person name="Spatafora J."/>
            <person name="Crous P."/>
            <person name="Grigoriev I."/>
        </authorList>
    </citation>
    <scope>NUCLEOTIDE SEQUENCE</scope>
    <source>
        <strain evidence="2">CBS 121739</strain>
    </source>
</reference>
<evidence type="ECO:0000313" key="3">
    <source>
        <dbReference type="Proteomes" id="UP000799437"/>
    </source>
</evidence>
<name>A0A6A6W6G4_9PEZI</name>